<dbReference type="EMBL" id="CH476623">
    <property type="protein sequence ID" value="EDO00066.1"/>
    <property type="molecule type" value="Genomic_DNA"/>
</dbReference>
<proteinExistence type="predicted"/>
<reference evidence="2" key="1">
    <citation type="journal article" date="2011" name="PLoS Genet.">
        <title>Genomic analysis of the necrotrophic fungal pathogens Sclerotinia sclerotiorum and Botrytis cinerea.</title>
        <authorList>
            <person name="Amselem J."/>
            <person name="Cuomo C.A."/>
            <person name="van Kan J.A."/>
            <person name="Viaud M."/>
            <person name="Benito E.P."/>
            <person name="Couloux A."/>
            <person name="Coutinho P.M."/>
            <person name="de Vries R.P."/>
            <person name="Dyer P.S."/>
            <person name="Fillinger S."/>
            <person name="Fournier E."/>
            <person name="Gout L."/>
            <person name="Hahn M."/>
            <person name="Kohn L."/>
            <person name="Lapalu N."/>
            <person name="Plummer K.M."/>
            <person name="Pradier J.M."/>
            <person name="Quevillon E."/>
            <person name="Sharon A."/>
            <person name="Simon A."/>
            <person name="ten Have A."/>
            <person name="Tudzynski B."/>
            <person name="Tudzynski P."/>
            <person name="Wincker P."/>
            <person name="Andrew M."/>
            <person name="Anthouard V."/>
            <person name="Beever R.E."/>
            <person name="Beffa R."/>
            <person name="Benoit I."/>
            <person name="Bouzid O."/>
            <person name="Brault B."/>
            <person name="Chen Z."/>
            <person name="Choquer M."/>
            <person name="Collemare J."/>
            <person name="Cotton P."/>
            <person name="Danchin E.G."/>
            <person name="Da Silva C."/>
            <person name="Gautier A."/>
            <person name="Giraud C."/>
            <person name="Giraud T."/>
            <person name="Gonzalez C."/>
            <person name="Grossetete S."/>
            <person name="Guldener U."/>
            <person name="Henrissat B."/>
            <person name="Howlett B.J."/>
            <person name="Kodira C."/>
            <person name="Kretschmer M."/>
            <person name="Lappartient A."/>
            <person name="Leroch M."/>
            <person name="Levis C."/>
            <person name="Mauceli E."/>
            <person name="Neuveglise C."/>
            <person name="Oeser B."/>
            <person name="Pearson M."/>
            <person name="Poulain J."/>
            <person name="Poussereau N."/>
            <person name="Quesneville H."/>
            <person name="Rascle C."/>
            <person name="Schumacher J."/>
            <person name="Segurens B."/>
            <person name="Sexton A."/>
            <person name="Silva E."/>
            <person name="Sirven C."/>
            <person name="Soanes D.M."/>
            <person name="Talbot N.J."/>
            <person name="Templeton M."/>
            <person name="Yandava C."/>
            <person name="Yarden O."/>
            <person name="Zeng Q."/>
            <person name="Rollins J.A."/>
            <person name="Lebrun M.H."/>
            <person name="Dickman M."/>
        </authorList>
    </citation>
    <scope>NUCLEOTIDE SEQUENCE [LARGE SCALE GENOMIC DNA]</scope>
    <source>
        <strain evidence="2">ATCC 18683 / 1980 / Ss-1</strain>
    </source>
</reference>
<name>A7EC87_SCLS1</name>
<dbReference type="RefSeq" id="XP_001596703.1">
    <property type="nucleotide sequence ID" value="XM_001596653.1"/>
</dbReference>
<evidence type="ECO:0000313" key="1">
    <source>
        <dbReference type="EMBL" id="EDO00066.1"/>
    </source>
</evidence>
<accession>A7EC87</accession>
<dbReference type="InParanoid" id="A7EC87"/>
<dbReference type="KEGG" id="ssl:SS1G_02926"/>
<organism evidence="1 2">
    <name type="scientific">Sclerotinia sclerotiorum (strain ATCC 18683 / 1980 / Ss-1)</name>
    <name type="common">White mold</name>
    <name type="synonym">Whetzelinia sclerotiorum</name>
    <dbReference type="NCBI Taxonomy" id="665079"/>
    <lineage>
        <taxon>Eukaryota</taxon>
        <taxon>Fungi</taxon>
        <taxon>Dikarya</taxon>
        <taxon>Ascomycota</taxon>
        <taxon>Pezizomycotina</taxon>
        <taxon>Leotiomycetes</taxon>
        <taxon>Helotiales</taxon>
        <taxon>Sclerotiniaceae</taxon>
        <taxon>Sclerotinia</taxon>
    </lineage>
</organism>
<gene>
    <name evidence="1" type="ORF">SS1G_02926</name>
</gene>
<sequence>MKYGALSHEFGGVDPSLDPRKNGKTSIFLAVTVPFEHRNVILVRKVQTHDHDPGLGRSIAPGINNRIYYIILTSS</sequence>
<dbReference type="HOGENOM" id="CLU_2672585_0_0_1"/>
<dbReference type="AlphaFoldDB" id="A7EC87"/>
<protein>
    <submittedName>
        <fullName evidence="1">Uncharacterized protein</fullName>
    </submittedName>
</protein>
<dbReference type="GeneID" id="5492354"/>
<dbReference type="Proteomes" id="UP000001312">
    <property type="component" value="Unassembled WGS sequence"/>
</dbReference>
<keyword evidence="2" id="KW-1185">Reference proteome</keyword>
<evidence type="ECO:0000313" key="2">
    <source>
        <dbReference type="Proteomes" id="UP000001312"/>
    </source>
</evidence>